<dbReference type="Proteomes" id="UP000029590">
    <property type="component" value="Unassembled WGS sequence"/>
</dbReference>
<name>A0A095XDL7_BURGA</name>
<sequence length="90" mass="9700">MHLSYALVAFAAHLAVIVRVLAYRRNGARHRFHVAWAAWAIVAVSGGAGIELLLHARATGFFQAALAVLLAILVHLARGDIAHLLRSKQA</sequence>
<evidence type="ECO:0000313" key="5">
    <source>
        <dbReference type="Proteomes" id="UP000220629"/>
    </source>
</evidence>
<feature type="transmembrane region" description="Helical" evidence="1">
    <location>
        <begin position="6"/>
        <end position="22"/>
    </location>
</feature>
<accession>A0A095HS97</accession>
<evidence type="ECO:0000313" key="2">
    <source>
        <dbReference type="EMBL" id="KGC16454.1"/>
    </source>
</evidence>
<comment type="caution">
    <text evidence="3">The sequence shown here is derived from an EMBL/GenBank/DDBJ whole genome shotgun (WGS) entry which is preliminary data.</text>
</comment>
<dbReference type="RefSeq" id="WP_013696231.1">
    <property type="nucleotide sequence ID" value="NZ_CADEPO010000001.1"/>
</dbReference>
<dbReference type="KEGG" id="bgo:BM43_1545"/>
<gene>
    <name evidence="3" type="ORF">CRM94_37955</name>
    <name evidence="2" type="ORF">DM48_4097</name>
</gene>
<dbReference type="EMBL" id="PDDY01000004">
    <property type="protein sequence ID" value="PEH40002.1"/>
    <property type="molecule type" value="Genomic_DNA"/>
</dbReference>
<evidence type="ECO:0000313" key="3">
    <source>
        <dbReference type="EMBL" id="PEH40002.1"/>
    </source>
</evidence>
<reference evidence="3" key="3">
    <citation type="submission" date="2017-09" db="EMBL/GenBank/DDBJ databases">
        <title>FDA dAtabase for Regulatory Grade micrObial Sequences (FDA-ARGOS): Supporting development and validation of Infectious Disease Dx tests.</title>
        <authorList>
            <person name="Minogue T."/>
            <person name="Wolcott M."/>
            <person name="Wasieloski L."/>
            <person name="Aguilar W."/>
            <person name="Moore D."/>
            <person name="Tallon L.J."/>
            <person name="Sadzewicz L."/>
            <person name="Ott S."/>
            <person name="Zhao X."/>
            <person name="Nagaraj S."/>
            <person name="Vavikolanu K."/>
            <person name="Aluvathingal J."/>
            <person name="Nadendla S."/>
            <person name="Sichtig H."/>
        </authorList>
    </citation>
    <scope>NUCLEOTIDE SEQUENCE</scope>
    <source>
        <strain evidence="3">FDAARGOS_390</strain>
    </source>
</reference>
<reference evidence="2 4" key="1">
    <citation type="submission" date="2014-04" db="EMBL/GenBank/DDBJ databases">
        <authorList>
            <person name="Bishop-Lilly K.A."/>
            <person name="Broomall S.M."/>
            <person name="Chain P.S."/>
            <person name="Chertkov O."/>
            <person name="Coyne S.R."/>
            <person name="Daligault H.E."/>
            <person name="Davenport K.W."/>
            <person name="Erkkila T."/>
            <person name="Frey K.G."/>
            <person name="Gibbons H.S."/>
            <person name="Gu W."/>
            <person name="Jaissle J."/>
            <person name="Johnson S.L."/>
            <person name="Koroleva G.I."/>
            <person name="Ladner J.T."/>
            <person name="Lo C.-C."/>
            <person name="Minogue T.D."/>
            <person name="Munk C."/>
            <person name="Palacios G.F."/>
            <person name="Redden C.L."/>
            <person name="Rosenzweig C.N."/>
            <person name="Scholz M.B."/>
            <person name="Teshima H."/>
            <person name="Xu Y."/>
        </authorList>
    </citation>
    <scope>NUCLEOTIDE SEQUENCE [LARGE SCALE GENOMIC DNA]</scope>
    <source>
        <strain evidence="4">gladioli</strain>
        <strain evidence="2">Gladioli</strain>
    </source>
</reference>
<dbReference type="OrthoDB" id="8778746at2"/>
<dbReference type="GeneID" id="66456050"/>
<organism evidence="3 5">
    <name type="scientific">Burkholderia gladioli</name>
    <name type="common">Pseudomonas marginata</name>
    <name type="synonym">Phytomonas marginata</name>
    <dbReference type="NCBI Taxonomy" id="28095"/>
    <lineage>
        <taxon>Bacteria</taxon>
        <taxon>Pseudomonadati</taxon>
        <taxon>Pseudomonadota</taxon>
        <taxon>Betaproteobacteria</taxon>
        <taxon>Burkholderiales</taxon>
        <taxon>Burkholderiaceae</taxon>
        <taxon>Burkholderia</taxon>
    </lineage>
</organism>
<evidence type="ECO:0000313" key="4">
    <source>
        <dbReference type="Proteomes" id="UP000029590"/>
    </source>
</evidence>
<dbReference type="EMBL" id="JPGG01000015">
    <property type="protein sequence ID" value="KGC16454.1"/>
    <property type="molecule type" value="Genomic_DNA"/>
</dbReference>
<feature type="transmembrane region" description="Helical" evidence="1">
    <location>
        <begin position="60"/>
        <end position="77"/>
    </location>
</feature>
<dbReference type="Pfam" id="PF05449">
    <property type="entry name" value="Phage_holin_3_7"/>
    <property type="match status" value="1"/>
</dbReference>
<accession>A0A095XDL7</accession>
<keyword evidence="1" id="KW-0472">Membrane</keyword>
<keyword evidence="1" id="KW-0812">Transmembrane</keyword>
<dbReference type="OMA" id="ANYRIHI"/>
<feature type="transmembrane region" description="Helical" evidence="1">
    <location>
        <begin position="34"/>
        <end position="54"/>
    </location>
</feature>
<dbReference type="InterPro" id="IPR008473">
    <property type="entry name" value="Phage_holin_3_7"/>
</dbReference>
<dbReference type="Proteomes" id="UP000220629">
    <property type="component" value="Unassembled WGS sequence"/>
</dbReference>
<proteinExistence type="predicted"/>
<evidence type="ECO:0000256" key="1">
    <source>
        <dbReference type="SAM" id="Phobius"/>
    </source>
</evidence>
<dbReference type="AlphaFoldDB" id="A0A095XDL7"/>
<keyword evidence="1" id="KW-1133">Transmembrane helix</keyword>
<protein>
    <submittedName>
        <fullName evidence="3">Phage holin family protein</fullName>
    </submittedName>
</protein>
<reference evidence="5" key="2">
    <citation type="submission" date="2017-09" db="EMBL/GenBank/DDBJ databases">
        <title>FDA dAtabase for Regulatory Grade micrObial Sequences (FDA-ARGOS): Supporting development and validation of Infectious Disease Dx tests.</title>
        <authorList>
            <person name="Minogue T."/>
            <person name="Wolcott M."/>
            <person name="Wasieloski L."/>
            <person name="Aguilar W."/>
            <person name="Moore D."/>
            <person name="Tallon L."/>
            <person name="Sadzewicz L."/>
            <person name="Ott S."/>
            <person name="Zhao X."/>
            <person name="Nagaraj S."/>
            <person name="Vavikolanu K."/>
            <person name="Aluvathingal J."/>
            <person name="Nadendla S."/>
            <person name="Sichtig H."/>
        </authorList>
    </citation>
    <scope>NUCLEOTIDE SEQUENCE [LARGE SCALE GENOMIC DNA]</scope>
    <source>
        <strain evidence="5">FDAARGOS_390</strain>
    </source>
</reference>